<evidence type="ECO:0000313" key="4">
    <source>
        <dbReference type="EMBL" id="ORX85172.1"/>
    </source>
</evidence>
<protein>
    <recommendedName>
        <fullName evidence="6">Mid2 domain-containing protein</fullName>
    </recommendedName>
</protein>
<evidence type="ECO:0000256" key="1">
    <source>
        <dbReference type="SAM" id="MobiDB-lite"/>
    </source>
</evidence>
<reference evidence="4 5" key="1">
    <citation type="submission" date="2016-08" db="EMBL/GenBank/DDBJ databases">
        <title>A Parts List for Fungal Cellulosomes Revealed by Comparative Genomics.</title>
        <authorList>
            <consortium name="DOE Joint Genome Institute"/>
            <person name="Haitjema C.H."/>
            <person name="Gilmore S.P."/>
            <person name="Henske J.K."/>
            <person name="Solomon K.V."/>
            <person name="De Groot R."/>
            <person name="Kuo A."/>
            <person name="Mondo S.J."/>
            <person name="Salamov A.A."/>
            <person name="Labutti K."/>
            <person name="Zhao Z."/>
            <person name="Chiniquy J."/>
            <person name="Barry K."/>
            <person name="Brewer H.M."/>
            <person name="Purvine S.O."/>
            <person name="Wright A.T."/>
            <person name="Boxma B."/>
            <person name="Van Alen T."/>
            <person name="Hackstein J.H."/>
            <person name="Baker S.E."/>
            <person name="Grigoriev I.V."/>
            <person name="O'Malley M.A."/>
        </authorList>
    </citation>
    <scope>NUCLEOTIDE SEQUENCE [LARGE SCALE GENOMIC DNA]</scope>
    <source>
        <strain evidence="4 5">S4</strain>
    </source>
</reference>
<feature type="transmembrane region" description="Helical" evidence="2">
    <location>
        <begin position="208"/>
        <end position="234"/>
    </location>
</feature>
<keyword evidence="3" id="KW-0732">Signal</keyword>
<feature type="compositionally biased region" description="Low complexity" evidence="1">
    <location>
        <begin position="189"/>
        <end position="199"/>
    </location>
</feature>
<organism evidence="4 5">
    <name type="scientific">Anaeromyces robustus</name>
    <dbReference type="NCBI Taxonomy" id="1754192"/>
    <lineage>
        <taxon>Eukaryota</taxon>
        <taxon>Fungi</taxon>
        <taxon>Fungi incertae sedis</taxon>
        <taxon>Chytridiomycota</taxon>
        <taxon>Chytridiomycota incertae sedis</taxon>
        <taxon>Neocallimastigomycetes</taxon>
        <taxon>Neocallimastigales</taxon>
        <taxon>Neocallimastigaceae</taxon>
        <taxon>Anaeromyces</taxon>
    </lineage>
</organism>
<accession>A0A1Y1XHJ8</accession>
<dbReference type="Proteomes" id="UP000193944">
    <property type="component" value="Unassembled WGS sequence"/>
</dbReference>
<reference evidence="4 5" key="2">
    <citation type="submission" date="2016-08" db="EMBL/GenBank/DDBJ databases">
        <title>Pervasive Adenine N6-methylation of Active Genes in Fungi.</title>
        <authorList>
            <consortium name="DOE Joint Genome Institute"/>
            <person name="Mondo S.J."/>
            <person name="Dannebaum R.O."/>
            <person name="Kuo R.C."/>
            <person name="Labutti K."/>
            <person name="Haridas S."/>
            <person name="Kuo A."/>
            <person name="Salamov A."/>
            <person name="Ahrendt S.R."/>
            <person name="Lipzen A."/>
            <person name="Sullivan W."/>
            <person name="Andreopoulos W.B."/>
            <person name="Clum A."/>
            <person name="Lindquist E."/>
            <person name="Daum C."/>
            <person name="Ramamoorthy G.K."/>
            <person name="Gryganskyi A."/>
            <person name="Culley D."/>
            <person name="Magnuson J.K."/>
            <person name="James T.Y."/>
            <person name="O'Malley M.A."/>
            <person name="Stajich J.E."/>
            <person name="Spatafora J.W."/>
            <person name="Visel A."/>
            <person name="Grigoriev I.V."/>
        </authorList>
    </citation>
    <scope>NUCLEOTIDE SEQUENCE [LARGE SCALE GENOMIC DNA]</scope>
    <source>
        <strain evidence="4 5">S4</strain>
    </source>
</reference>
<feature type="chain" id="PRO_5012643719" description="Mid2 domain-containing protein" evidence="3">
    <location>
        <begin position="22"/>
        <end position="405"/>
    </location>
</feature>
<evidence type="ECO:0000256" key="3">
    <source>
        <dbReference type="SAM" id="SignalP"/>
    </source>
</evidence>
<name>A0A1Y1XHJ8_9FUNG</name>
<keyword evidence="2" id="KW-1133">Transmembrane helix</keyword>
<comment type="caution">
    <text evidence="4">The sequence shown here is derived from an EMBL/GenBank/DDBJ whole genome shotgun (WGS) entry which is preliminary data.</text>
</comment>
<feature type="signal peptide" evidence="3">
    <location>
        <begin position="1"/>
        <end position="21"/>
    </location>
</feature>
<evidence type="ECO:0000313" key="5">
    <source>
        <dbReference type="Proteomes" id="UP000193944"/>
    </source>
</evidence>
<evidence type="ECO:0008006" key="6">
    <source>
        <dbReference type="Google" id="ProtNLM"/>
    </source>
</evidence>
<gene>
    <name evidence="4" type="ORF">BCR32DRAFT_325553</name>
</gene>
<evidence type="ECO:0000256" key="2">
    <source>
        <dbReference type="SAM" id="Phobius"/>
    </source>
</evidence>
<keyword evidence="2" id="KW-0472">Membrane</keyword>
<proteinExistence type="predicted"/>
<sequence>MKKMNFITILLIFINILQVLSQDSKEVILQSMINAAASSKQIPAGTLPSKVPISSEIQEYPVQSTKTIPTKSIPVLSYESPVQPSKSIPITSQDVMPPSSLPQNIPVTTPQVTVMVTTVSQIVTNGQTLTTIVTVPTPVINPINGVNNLPGLLPFDPSNPYPTLTDANGLPIPSQQAIDPNIGNVPMGNNRNTSTTSNNENEEENSNMLILIVILLLVIVGIIVSDLFFCHRIYVNKKAKRQKKNIDLKVAKQIERIKKENGVAQTQDSLTISIDTSYSDTNSKKALISPIPSLQSPNPSINESNINKLLNDNSSKLSESPNLSESSQNVIDINDKNNNNYNTFADNNVNLINIDNEKDTINNNNNNNNNVISSINDLAAQSHLLHSEQNTNEQIQNNEPNDKNN</sequence>
<keyword evidence="2" id="KW-0812">Transmembrane</keyword>
<dbReference type="EMBL" id="MCFG01000039">
    <property type="protein sequence ID" value="ORX85172.1"/>
    <property type="molecule type" value="Genomic_DNA"/>
</dbReference>
<keyword evidence="5" id="KW-1185">Reference proteome</keyword>
<feature type="region of interest" description="Disordered" evidence="1">
    <location>
        <begin position="178"/>
        <end position="202"/>
    </location>
</feature>
<dbReference type="AlphaFoldDB" id="A0A1Y1XHJ8"/>